<dbReference type="Proteomes" id="UP000664859">
    <property type="component" value="Unassembled WGS sequence"/>
</dbReference>
<dbReference type="PANTHER" id="PTHR46586">
    <property type="entry name" value="ANKYRIN REPEAT-CONTAINING PROTEIN"/>
    <property type="match status" value="1"/>
</dbReference>
<accession>A0A835ZCP1</accession>
<dbReference type="PANTHER" id="PTHR46586:SF3">
    <property type="entry name" value="ANKYRIN REPEAT-CONTAINING PROTEIN"/>
    <property type="match status" value="1"/>
</dbReference>
<dbReference type="InterPro" id="IPR036770">
    <property type="entry name" value="Ankyrin_rpt-contain_sf"/>
</dbReference>
<reference evidence="1" key="1">
    <citation type="submission" date="2021-02" db="EMBL/GenBank/DDBJ databases">
        <title>First Annotated Genome of the Yellow-green Alga Tribonema minus.</title>
        <authorList>
            <person name="Mahan K.M."/>
        </authorList>
    </citation>
    <scope>NUCLEOTIDE SEQUENCE</scope>
    <source>
        <strain evidence="1">UTEX B ZZ1240</strain>
    </source>
</reference>
<evidence type="ECO:0000313" key="2">
    <source>
        <dbReference type="Proteomes" id="UP000664859"/>
    </source>
</evidence>
<dbReference type="SUPFAM" id="SSF48403">
    <property type="entry name" value="Ankyrin repeat"/>
    <property type="match status" value="1"/>
</dbReference>
<organism evidence="1 2">
    <name type="scientific">Tribonema minus</name>
    <dbReference type="NCBI Taxonomy" id="303371"/>
    <lineage>
        <taxon>Eukaryota</taxon>
        <taxon>Sar</taxon>
        <taxon>Stramenopiles</taxon>
        <taxon>Ochrophyta</taxon>
        <taxon>PX clade</taxon>
        <taxon>Xanthophyceae</taxon>
        <taxon>Tribonematales</taxon>
        <taxon>Tribonemataceae</taxon>
        <taxon>Tribonema</taxon>
    </lineage>
</organism>
<dbReference type="OrthoDB" id="10690515at2759"/>
<evidence type="ECO:0000313" key="1">
    <source>
        <dbReference type="EMBL" id="KAG5191316.1"/>
    </source>
</evidence>
<gene>
    <name evidence="1" type="ORF">JKP88DRAFT_174676</name>
</gene>
<evidence type="ECO:0008006" key="3">
    <source>
        <dbReference type="Google" id="ProtNLM"/>
    </source>
</evidence>
<dbReference type="InterPro" id="IPR052050">
    <property type="entry name" value="SecEffector_AnkRepeat"/>
</dbReference>
<dbReference type="Gene3D" id="1.25.40.20">
    <property type="entry name" value="Ankyrin repeat-containing domain"/>
    <property type="match status" value="1"/>
</dbReference>
<dbReference type="AlphaFoldDB" id="A0A835ZCP1"/>
<sequence length="408" mass="45113">MASICEDAHAAYSAEREAYTYSRNITHSAAQVAWGVLMGAPVTEHLHEKACDAGDMGVIRHLTHIDCPADVPSAAAAARNGNLRLMNFLRWQKAPIDYSAAEAAAEAGHFQMFKGLMWLTAGDEDGPDWLCAAVKGGNEDLIRDMLSRHYWGDAHTMMHAAGKSLKMVRLLLEDDDCGWDERAPDAAAEAGHVDVLAFLMDNGCPIDPSIYSIAAERGHGAVMQWAKEEGIAFDAECFWRRLHGALVDYDVVQFLVEEGHLDTMLLHGVTMTPGSTCTEARRAVRWMNDAGAPMSHRACEMAAREGNLQVLITLRSLRVEWDERVCTGAAEHAHLHVLKWAITHGCPYSGADLTFAALTFCNMAITEYLNDKEILTRPSVLGYEGMLHVSEECFTQRLSRWLLLHGYE</sequence>
<protein>
    <recommendedName>
        <fullName evidence="3">Ankyrin repeat protein</fullName>
    </recommendedName>
</protein>
<comment type="caution">
    <text evidence="1">The sequence shown here is derived from an EMBL/GenBank/DDBJ whole genome shotgun (WGS) entry which is preliminary data.</text>
</comment>
<proteinExistence type="predicted"/>
<keyword evidence="2" id="KW-1185">Reference proteome</keyword>
<name>A0A835ZCP1_9STRA</name>
<dbReference type="EMBL" id="JAFCMP010000021">
    <property type="protein sequence ID" value="KAG5191316.1"/>
    <property type="molecule type" value="Genomic_DNA"/>
</dbReference>